<name>A0A975XGA3_9BURK</name>
<keyword evidence="6 10" id="KW-0472">Membrane</keyword>
<keyword evidence="2" id="KW-0813">Transport</keyword>
<keyword evidence="5 10" id="KW-1133">Transmembrane helix</keyword>
<dbReference type="PANTHER" id="PTHR30561:SF0">
    <property type="entry name" value="GUANIDINIUM EXPORTER"/>
    <property type="match status" value="1"/>
</dbReference>
<comment type="similarity">
    <text evidence="7">Belongs to the drug/metabolite transporter (DMT) superfamily. Small multidrug resistance (SMR) (TC 2.A.7.1) family. Gdx/SugE subfamily.</text>
</comment>
<evidence type="ECO:0000256" key="9">
    <source>
        <dbReference type="RuleBase" id="RU003942"/>
    </source>
</evidence>
<organism evidence="11 12">
    <name type="scientific">Cupriavidus taiwanensis</name>
    <dbReference type="NCBI Taxonomy" id="164546"/>
    <lineage>
        <taxon>Bacteria</taxon>
        <taxon>Pseudomonadati</taxon>
        <taxon>Pseudomonadota</taxon>
        <taxon>Betaproteobacteria</taxon>
        <taxon>Burkholderiales</taxon>
        <taxon>Burkholderiaceae</taxon>
        <taxon>Cupriavidus</taxon>
    </lineage>
</organism>
<feature type="transmembrane region" description="Helical" evidence="10">
    <location>
        <begin position="58"/>
        <end position="78"/>
    </location>
</feature>
<evidence type="ECO:0000256" key="3">
    <source>
        <dbReference type="ARBA" id="ARBA00022475"/>
    </source>
</evidence>
<dbReference type="InterPro" id="IPR045324">
    <property type="entry name" value="Small_multidrug_res"/>
</dbReference>
<dbReference type="EMBL" id="OFSP01000039">
    <property type="protein sequence ID" value="SOY69009.1"/>
    <property type="molecule type" value="Genomic_DNA"/>
</dbReference>
<dbReference type="PANTHER" id="PTHR30561">
    <property type="entry name" value="SMR FAMILY PROTON-DEPENDENT DRUG EFFLUX TRANSPORTER SUGE"/>
    <property type="match status" value="1"/>
</dbReference>
<dbReference type="Gene3D" id="1.10.3730.20">
    <property type="match status" value="1"/>
</dbReference>
<comment type="caution">
    <text evidence="11">The sequence shown here is derived from an EMBL/GenBank/DDBJ whole genome shotgun (WGS) entry which is preliminary data.</text>
</comment>
<dbReference type="AlphaFoldDB" id="A0A975XGA3"/>
<evidence type="ECO:0000313" key="11">
    <source>
        <dbReference type="EMBL" id="SOY69009.1"/>
    </source>
</evidence>
<evidence type="ECO:0000256" key="10">
    <source>
        <dbReference type="SAM" id="Phobius"/>
    </source>
</evidence>
<evidence type="ECO:0000256" key="8">
    <source>
        <dbReference type="ARBA" id="ARBA00039168"/>
    </source>
</evidence>
<dbReference type="SUPFAM" id="SSF103481">
    <property type="entry name" value="Multidrug resistance efflux transporter EmrE"/>
    <property type="match status" value="1"/>
</dbReference>
<evidence type="ECO:0000256" key="5">
    <source>
        <dbReference type="ARBA" id="ARBA00022989"/>
    </source>
</evidence>
<dbReference type="GO" id="GO:0005886">
    <property type="term" value="C:plasma membrane"/>
    <property type="evidence" value="ECO:0007669"/>
    <property type="project" value="UniProtKB-SubCell"/>
</dbReference>
<dbReference type="InterPro" id="IPR037185">
    <property type="entry name" value="EmrE-like"/>
</dbReference>
<evidence type="ECO:0000256" key="7">
    <source>
        <dbReference type="ARBA" id="ARBA00038151"/>
    </source>
</evidence>
<dbReference type="GO" id="GO:1990961">
    <property type="term" value="P:xenobiotic detoxification by transmembrane export across the plasma membrane"/>
    <property type="evidence" value="ECO:0007669"/>
    <property type="project" value="UniProtKB-ARBA"/>
</dbReference>
<dbReference type="Pfam" id="PF00893">
    <property type="entry name" value="Multi_Drug_Res"/>
    <property type="match status" value="1"/>
</dbReference>
<protein>
    <recommendedName>
        <fullName evidence="8">Guanidinium exporter</fullName>
    </recommendedName>
</protein>
<gene>
    <name evidence="11" type="primary">sugE</name>
    <name evidence="11" type="ORF">CBM2589_A90479</name>
</gene>
<accession>A0A975XGA3</accession>
<dbReference type="FunFam" id="1.10.3730.20:FF:000001">
    <property type="entry name" value="Quaternary ammonium compound resistance transporter SugE"/>
    <property type="match status" value="1"/>
</dbReference>
<evidence type="ECO:0000256" key="2">
    <source>
        <dbReference type="ARBA" id="ARBA00022448"/>
    </source>
</evidence>
<comment type="subcellular location">
    <subcellularLocation>
        <location evidence="1 9">Cell membrane</location>
        <topology evidence="1 9">Multi-pass membrane protein</topology>
    </subcellularLocation>
</comment>
<keyword evidence="4 9" id="KW-0812">Transmembrane</keyword>
<proteinExistence type="inferred from homology"/>
<sequence length="104" mass="10855">MAWIFLVIAGVLEVLWAYSMKLSEGFARPGYSAITIVAMVASFALLSLSMKSLPLGTAYTIWTGIGAVGAFLVGLFVLGEPASAARILAAVLIVSGLVMMKLTS</sequence>
<evidence type="ECO:0000256" key="6">
    <source>
        <dbReference type="ARBA" id="ARBA00023136"/>
    </source>
</evidence>
<feature type="transmembrane region" description="Helical" evidence="10">
    <location>
        <begin position="84"/>
        <end position="102"/>
    </location>
</feature>
<dbReference type="GO" id="GO:0022857">
    <property type="term" value="F:transmembrane transporter activity"/>
    <property type="evidence" value="ECO:0007669"/>
    <property type="project" value="InterPro"/>
</dbReference>
<dbReference type="RefSeq" id="WP_116341453.1">
    <property type="nucleotide sequence ID" value="NZ_LT976857.1"/>
</dbReference>
<evidence type="ECO:0000313" key="12">
    <source>
        <dbReference type="Proteomes" id="UP000256297"/>
    </source>
</evidence>
<evidence type="ECO:0000256" key="1">
    <source>
        <dbReference type="ARBA" id="ARBA00004651"/>
    </source>
</evidence>
<reference evidence="11 12" key="1">
    <citation type="submission" date="2018-01" db="EMBL/GenBank/DDBJ databases">
        <authorList>
            <person name="Clerissi C."/>
        </authorList>
    </citation>
    <scope>NUCLEOTIDE SEQUENCE [LARGE SCALE GENOMIC DNA]</scope>
    <source>
        <strain evidence="11">Cupriavidus taiwanensis STM 3521</strain>
    </source>
</reference>
<evidence type="ECO:0000256" key="4">
    <source>
        <dbReference type="ARBA" id="ARBA00022692"/>
    </source>
</evidence>
<keyword evidence="3" id="KW-1003">Cell membrane</keyword>
<dbReference type="InterPro" id="IPR000390">
    <property type="entry name" value="Small_drug/metabolite_transptr"/>
</dbReference>
<feature type="transmembrane region" description="Helical" evidence="10">
    <location>
        <begin position="27"/>
        <end position="46"/>
    </location>
</feature>
<dbReference type="Proteomes" id="UP000256297">
    <property type="component" value="Chromosome CBM2589_a"/>
</dbReference>